<evidence type="ECO:0000313" key="2">
    <source>
        <dbReference type="Proteomes" id="UP000215896"/>
    </source>
</evidence>
<evidence type="ECO:0000313" key="1">
    <source>
        <dbReference type="EMBL" id="OYO17751.1"/>
    </source>
</evidence>
<dbReference type="InterPro" id="IPR019270">
    <property type="entry name" value="DUF2283"/>
</dbReference>
<proteinExistence type="predicted"/>
<dbReference type="EMBL" id="NMVO01000001">
    <property type="protein sequence ID" value="OYO17751.1"/>
    <property type="molecule type" value="Genomic_DNA"/>
</dbReference>
<dbReference type="Proteomes" id="UP000215896">
    <property type="component" value="Unassembled WGS sequence"/>
</dbReference>
<protein>
    <recommendedName>
        <fullName evidence="3">DUF2283 domain-containing protein</fullName>
    </recommendedName>
</protein>
<dbReference type="OrthoDB" id="3830543at2"/>
<gene>
    <name evidence="1" type="ORF">CGZ94_02400</name>
</gene>
<comment type="caution">
    <text evidence="1">The sequence shown here is derived from an EMBL/GenBank/DDBJ whole genome shotgun (WGS) entry which is preliminary data.</text>
</comment>
<reference evidence="1 2" key="1">
    <citation type="submission" date="2017-07" db="EMBL/GenBank/DDBJ databases">
        <title>Draft whole genome sequences of clinical Proprionibacteriaceae strains.</title>
        <authorList>
            <person name="Bernier A.-M."/>
            <person name="Bernard K."/>
            <person name="Domingo M.-C."/>
        </authorList>
    </citation>
    <scope>NUCLEOTIDE SEQUENCE [LARGE SCALE GENOMIC DNA]</scope>
    <source>
        <strain evidence="1 2">NML 030167</strain>
    </source>
</reference>
<organism evidence="1 2">
    <name type="scientific">Enemella evansiae</name>
    <dbReference type="NCBI Taxonomy" id="2016499"/>
    <lineage>
        <taxon>Bacteria</taxon>
        <taxon>Bacillati</taxon>
        <taxon>Actinomycetota</taxon>
        <taxon>Actinomycetes</taxon>
        <taxon>Propionibacteriales</taxon>
        <taxon>Propionibacteriaceae</taxon>
        <taxon>Enemella</taxon>
    </lineage>
</organism>
<evidence type="ECO:0008006" key="3">
    <source>
        <dbReference type="Google" id="ProtNLM"/>
    </source>
</evidence>
<dbReference type="AlphaFoldDB" id="A0A255GQ95"/>
<dbReference type="Pfam" id="PF10049">
    <property type="entry name" value="DUF2283"/>
    <property type="match status" value="1"/>
</dbReference>
<accession>A0A255GQ95</accession>
<keyword evidence="2" id="KW-1185">Reference proteome</keyword>
<sequence>MPPVGRIVVKSAAPVAETVEAAPGILIDLDERGVTVGIELLDLSAEIPSAELEHRYRIRPEHLQQLRTVRSDATTLSMGT</sequence>
<name>A0A255GQ95_9ACTN</name>